<dbReference type="Proteomes" id="UP000235392">
    <property type="component" value="Unassembled WGS sequence"/>
</dbReference>
<proteinExistence type="predicted"/>
<dbReference type="EMBL" id="PGCI01000173">
    <property type="protein sequence ID" value="PLW35708.1"/>
    <property type="molecule type" value="Genomic_DNA"/>
</dbReference>
<gene>
    <name evidence="1" type="ORF">PCASD_13132</name>
</gene>
<evidence type="ECO:0000313" key="1">
    <source>
        <dbReference type="EMBL" id="PLW35708.1"/>
    </source>
</evidence>
<protein>
    <submittedName>
        <fullName evidence="1">Uncharacterized protein</fullName>
    </submittedName>
</protein>
<dbReference type="AlphaFoldDB" id="A0A2N5UDA5"/>
<accession>A0A2N5UDA5</accession>
<organism evidence="1 2">
    <name type="scientific">Puccinia coronata f. sp. avenae</name>
    <dbReference type="NCBI Taxonomy" id="200324"/>
    <lineage>
        <taxon>Eukaryota</taxon>
        <taxon>Fungi</taxon>
        <taxon>Dikarya</taxon>
        <taxon>Basidiomycota</taxon>
        <taxon>Pucciniomycotina</taxon>
        <taxon>Pucciniomycetes</taxon>
        <taxon>Pucciniales</taxon>
        <taxon>Pucciniaceae</taxon>
        <taxon>Puccinia</taxon>
    </lineage>
</organism>
<comment type="caution">
    <text evidence="1">The sequence shown here is derived from an EMBL/GenBank/DDBJ whole genome shotgun (WGS) entry which is preliminary data.</text>
</comment>
<name>A0A2N5UDA5_9BASI</name>
<reference evidence="1 2" key="1">
    <citation type="submission" date="2017-11" db="EMBL/GenBank/DDBJ databases">
        <title>De novo assembly and phasing of dikaryotic genomes from two isolates of Puccinia coronata f. sp. avenae, the causal agent of oat crown rust.</title>
        <authorList>
            <person name="Miller M.E."/>
            <person name="Zhang Y."/>
            <person name="Omidvar V."/>
            <person name="Sperschneider J."/>
            <person name="Schwessinger B."/>
            <person name="Raley C."/>
            <person name="Palmer J.M."/>
            <person name="Garnica D."/>
            <person name="Upadhyaya N."/>
            <person name="Rathjen J."/>
            <person name="Taylor J.M."/>
            <person name="Park R.F."/>
            <person name="Dodds P.N."/>
            <person name="Hirsch C.D."/>
            <person name="Kianian S.F."/>
            <person name="Figueroa M."/>
        </authorList>
    </citation>
    <scope>NUCLEOTIDE SEQUENCE [LARGE SCALE GENOMIC DNA]</scope>
    <source>
        <strain evidence="1">12SD80</strain>
    </source>
</reference>
<sequence length="102" mass="11914">MKAIEEDGEEEFNVIPKIRRVPKKIKGSLRELLDRERQFEIAVLANPQAGSTEDERRSYLIRSWGTVENQKKLKLFEKDSLKLLDYAKELETHLKGLEERGS</sequence>
<evidence type="ECO:0000313" key="2">
    <source>
        <dbReference type="Proteomes" id="UP000235392"/>
    </source>
</evidence>